<reference evidence="3" key="1">
    <citation type="journal article" date="2019" name="Nat. Commun.">
        <title>The genome of broomcorn millet.</title>
        <authorList>
            <person name="Zou C."/>
            <person name="Miki D."/>
            <person name="Li D."/>
            <person name="Tang Q."/>
            <person name="Xiao L."/>
            <person name="Rajput S."/>
            <person name="Deng P."/>
            <person name="Jia W."/>
            <person name="Huang R."/>
            <person name="Zhang M."/>
            <person name="Sun Y."/>
            <person name="Hu J."/>
            <person name="Fu X."/>
            <person name="Schnable P.S."/>
            <person name="Li F."/>
            <person name="Zhang H."/>
            <person name="Feng B."/>
            <person name="Zhu X."/>
            <person name="Liu R."/>
            <person name="Schnable J.C."/>
            <person name="Zhu J.-K."/>
            <person name="Zhang H."/>
        </authorList>
    </citation>
    <scope>NUCLEOTIDE SEQUENCE [LARGE SCALE GENOMIC DNA]</scope>
</reference>
<dbReference type="AlphaFoldDB" id="A0A3L6QZM6"/>
<evidence type="ECO:0000313" key="3">
    <source>
        <dbReference type="Proteomes" id="UP000275267"/>
    </source>
</evidence>
<feature type="compositionally biased region" description="Basic residues" evidence="1">
    <location>
        <begin position="16"/>
        <end position="33"/>
    </location>
</feature>
<organism evidence="2 3">
    <name type="scientific">Panicum miliaceum</name>
    <name type="common">Proso millet</name>
    <name type="synonym">Broomcorn millet</name>
    <dbReference type="NCBI Taxonomy" id="4540"/>
    <lineage>
        <taxon>Eukaryota</taxon>
        <taxon>Viridiplantae</taxon>
        <taxon>Streptophyta</taxon>
        <taxon>Embryophyta</taxon>
        <taxon>Tracheophyta</taxon>
        <taxon>Spermatophyta</taxon>
        <taxon>Magnoliopsida</taxon>
        <taxon>Liliopsida</taxon>
        <taxon>Poales</taxon>
        <taxon>Poaceae</taxon>
        <taxon>PACMAD clade</taxon>
        <taxon>Panicoideae</taxon>
        <taxon>Panicodae</taxon>
        <taxon>Paniceae</taxon>
        <taxon>Panicinae</taxon>
        <taxon>Panicum</taxon>
        <taxon>Panicum sect. Panicum</taxon>
    </lineage>
</organism>
<dbReference type="PANTHER" id="PTHR33223:SF6">
    <property type="entry name" value="CCHC-TYPE DOMAIN-CONTAINING PROTEIN"/>
    <property type="match status" value="1"/>
</dbReference>
<dbReference type="STRING" id="4540.A0A3L6QZM6"/>
<gene>
    <name evidence="2" type="ORF">C2845_PM08G02010</name>
</gene>
<sequence length="284" mass="30055">MGRASADFSTSGHGTPVRRRRRGVLLRPHRRRSPTPTSIDATSQELARSSSAASVSRQPSLPYPDDAPGSYVAVAPLPVFRGDPGECPDAHLARFDRVCRANIFPAVTPAAAARIFTASLDDDAALWYDLTTSGDEASPPPPWHAVRAAFLGFFRPPDAADRARAELTVREARRVAKVACAAAGRCSFCDAEGHEEAQCEVRVRMKKLWRSSSSSGRGGGAVAAKDGERAEEEGGGSTALARLASAVSTRSTQCQCRKHQCGKKAVAPSEVAGGGDVDGVVWDD</sequence>
<feature type="compositionally biased region" description="Low complexity" evidence="1">
    <location>
        <begin position="47"/>
        <end position="57"/>
    </location>
</feature>
<dbReference type="EMBL" id="PQIB02000010">
    <property type="protein sequence ID" value="RLM92474.1"/>
    <property type="molecule type" value="Genomic_DNA"/>
</dbReference>
<proteinExistence type="predicted"/>
<dbReference type="Proteomes" id="UP000275267">
    <property type="component" value="Unassembled WGS sequence"/>
</dbReference>
<dbReference type="OrthoDB" id="686606at2759"/>
<evidence type="ECO:0000313" key="2">
    <source>
        <dbReference type="EMBL" id="RLM92474.1"/>
    </source>
</evidence>
<evidence type="ECO:0000256" key="1">
    <source>
        <dbReference type="SAM" id="MobiDB-lite"/>
    </source>
</evidence>
<accession>A0A3L6QZM6</accession>
<feature type="region of interest" description="Disordered" evidence="1">
    <location>
        <begin position="1"/>
        <end position="67"/>
    </location>
</feature>
<name>A0A3L6QZM6_PANMI</name>
<keyword evidence="3" id="KW-1185">Reference proteome</keyword>
<comment type="caution">
    <text evidence="2">The sequence shown here is derived from an EMBL/GenBank/DDBJ whole genome shotgun (WGS) entry which is preliminary data.</text>
</comment>
<feature type="region of interest" description="Disordered" evidence="1">
    <location>
        <begin position="211"/>
        <end position="237"/>
    </location>
</feature>
<protein>
    <submittedName>
        <fullName evidence="2">Uncharacterized protein</fullName>
    </submittedName>
</protein>
<dbReference type="PANTHER" id="PTHR33223">
    <property type="entry name" value="CCHC-TYPE DOMAIN-CONTAINING PROTEIN"/>
    <property type="match status" value="1"/>
</dbReference>